<accession>A0ABS1CST1</accession>
<sequence length="135" mass="14034">MTLAEHIRGESARLAALCTACGGCVRACPMTPYAAGVAEAGAEAVAAGMRDVLRDGPGTPAALAWIGACTRSGICTPACPEGLPAAFMLRLAQWRAKGALGEAPRIPVKEDAQLSARVKAFARLTLTEEEQARWL</sequence>
<dbReference type="InterPro" id="IPR017900">
    <property type="entry name" value="4Fe4S_Fe_S_CS"/>
</dbReference>
<feature type="domain" description="4Fe-4S ferredoxin-type" evidence="4">
    <location>
        <begin position="9"/>
        <end position="40"/>
    </location>
</feature>
<evidence type="ECO:0000256" key="1">
    <source>
        <dbReference type="ARBA" id="ARBA00022723"/>
    </source>
</evidence>
<dbReference type="SUPFAM" id="SSF54862">
    <property type="entry name" value="4Fe-4S ferredoxins"/>
    <property type="match status" value="1"/>
</dbReference>
<evidence type="ECO:0000313" key="5">
    <source>
        <dbReference type="EMBL" id="MBK1657533.1"/>
    </source>
</evidence>
<evidence type="ECO:0000256" key="2">
    <source>
        <dbReference type="ARBA" id="ARBA00023004"/>
    </source>
</evidence>
<dbReference type="InterPro" id="IPR017896">
    <property type="entry name" value="4Fe4S_Fe-S-bd"/>
</dbReference>
<evidence type="ECO:0000259" key="4">
    <source>
        <dbReference type="PROSITE" id="PS51379"/>
    </source>
</evidence>
<dbReference type="EMBL" id="NRSG01000020">
    <property type="protein sequence ID" value="MBK1657533.1"/>
    <property type="molecule type" value="Genomic_DNA"/>
</dbReference>
<dbReference type="Proteomes" id="UP000697995">
    <property type="component" value="Unassembled WGS sequence"/>
</dbReference>
<reference evidence="5 6" key="1">
    <citation type="journal article" date="2020" name="Microorganisms">
        <title>Osmotic Adaptation and Compatible Solute Biosynthesis of Phototrophic Bacteria as Revealed from Genome Analyses.</title>
        <authorList>
            <person name="Imhoff J.F."/>
            <person name="Rahn T."/>
            <person name="Kunzel S."/>
            <person name="Keller A."/>
            <person name="Neulinger S.C."/>
        </authorList>
    </citation>
    <scope>NUCLEOTIDE SEQUENCE [LARGE SCALE GENOMIC DNA]</scope>
    <source>
        <strain evidence="5 6">DSM 15382</strain>
    </source>
</reference>
<keyword evidence="2" id="KW-0408">Iron</keyword>
<comment type="caution">
    <text evidence="5">The sequence shown here is derived from an EMBL/GenBank/DDBJ whole genome shotgun (WGS) entry which is preliminary data.</text>
</comment>
<gene>
    <name evidence="5" type="ORF">CKO45_04725</name>
</gene>
<organism evidence="5 6">
    <name type="scientific">Paracraurococcus ruber</name>
    <dbReference type="NCBI Taxonomy" id="77675"/>
    <lineage>
        <taxon>Bacteria</taxon>
        <taxon>Pseudomonadati</taxon>
        <taxon>Pseudomonadota</taxon>
        <taxon>Alphaproteobacteria</taxon>
        <taxon>Acetobacterales</taxon>
        <taxon>Roseomonadaceae</taxon>
        <taxon>Paracraurococcus</taxon>
    </lineage>
</organism>
<evidence type="ECO:0000313" key="6">
    <source>
        <dbReference type="Proteomes" id="UP000697995"/>
    </source>
</evidence>
<dbReference type="PROSITE" id="PS00198">
    <property type="entry name" value="4FE4S_FER_1"/>
    <property type="match status" value="1"/>
</dbReference>
<proteinExistence type="predicted"/>
<protein>
    <recommendedName>
        <fullName evidence="4">4Fe-4S ferredoxin-type domain-containing protein</fullName>
    </recommendedName>
</protein>
<keyword evidence="3" id="KW-0411">Iron-sulfur</keyword>
<name>A0ABS1CST1_9PROT</name>
<evidence type="ECO:0000256" key="3">
    <source>
        <dbReference type="ARBA" id="ARBA00023014"/>
    </source>
</evidence>
<keyword evidence="6" id="KW-1185">Reference proteome</keyword>
<dbReference type="PROSITE" id="PS51379">
    <property type="entry name" value="4FE4S_FER_2"/>
    <property type="match status" value="1"/>
</dbReference>
<dbReference type="RefSeq" id="WP_133217735.1">
    <property type="nucleotide sequence ID" value="NZ_NRSG01000020.1"/>
</dbReference>
<keyword evidence="1" id="KW-0479">Metal-binding</keyword>